<dbReference type="Proteomes" id="UP000294832">
    <property type="component" value="Unassembled WGS sequence"/>
</dbReference>
<keyword evidence="3" id="KW-1185">Reference proteome</keyword>
<reference evidence="2 3" key="1">
    <citation type="submission" date="2019-03" db="EMBL/GenBank/DDBJ databases">
        <title>Freshwater and sediment microbial communities from various areas in North America, analyzing microbe dynamics in response to fracking.</title>
        <authorList>
            <person name="Lamendella R."/>
        </authorList>
    </citation>
    <scope>NUCLEOTIDE SEQUENCE [LARGE SCALE GENOMIC DNA]</scope>
    <source>
        <strain evidence="2 3">74A</strain>
    </source>
</reference>
<gene>
    <name evidence="2" type="ORF">EDC91_10588</name>
</gene>
<keyword evidence="1" id="KW-0732">Signal</keyword>
<dbReference type="EMBL" id="SLWF01000005">
    <property type="protein sequence ID" value="TCN87086.1"/>
    <property type="molecule type" value="Genomic_DNA"/>
</dbReference>
<organism evidence="2 3">
    <name type="scientific">Shewanella fodinae</name>
    <dbReference type="NCBI Taxonomy" id="552357"/>
    <lineage>
        <taxon>Bacteria</taxon>
        <taxon>Pseudomonadati</taxon>
        <taxon>Pseudomonadota</taxon>
        <taxon>Gammaproteobacteria</taxon>
        <taxon>Alteromonadales</taxon>
        <taxon>Shewanellaceae</taxon>
        <taxon>Shewanella</taxon>
    </lineage>
</organism>
<protein>
    <submittedName>
        <fullName evidence="2">Uncharacterized protein</fullName>
    </submittedName>
</protein>
<sequence>MYRQLLLLISSALFVTDLSAAELNNQTPRPHNRAVDADGKPLPVPEEFKAALEYRAVEAIAPVISSGDSKKSRASKTKTTPTVANDASCRWLHNRMADLQRRLESSSHIDAYLEAELSQHQQQWSCLKCASTGPSSADLSRCRR</sequence>
<evidence type="ECO:0000256" key="1">
    <source>
        <dbReference type="SAM" id="SignalP"/>
    </source>
</evidence>
<feature type="chain" id="PRO_5020597322" evidence="1">
    <location>
        <begin position="21"/>
        <end position="144"/>
    </location>
</feature>
<proteinExistence type="predicted"/>
<name>A0A4R2FDS1_9GAMM</name>
<dbReference type="OrthoDB" id="6272327at2"/>
<comment type="caution">
    <text evidence="2">The sequence shown here is derived from an EMBL/GenBank/DDBJ whole genome shotgun (WGS) entry which is preliminary data.</text>
</comment>
<evidence type="ECO:0000313" key="3">
    <source>
        <dbReference type="Proteomes" id="UP000294832"/>
    </source>
</evidence>
<accession>A0A4R2FDS1</accession>
<evidence type="ECO:0000313" key="2">
    <source>
        <dbReference type="EMBL" id="TCN87086.1"/>
    </source>
</evidence>
<dbReference type="AlphaFoldDB" id="A0A4R2FDS1"/>
<dbReference type="RefSeq" id="WP_133038258.1">
    <property type="nucleotide sequence ID" value="NZ_SLWF01000005.1"/>
</dbReference>
<feature type="signal peptide" evidence="1">
    <location>
        <begin position="1"/>
        <end position="20"/>
    </location>
</feature>